<sequence length="178" mass="19187">MIQVRFAALLAALTLVLVGCSDDDREPHVDPTPSTSTTTTTSPTPDPTPTVAPLGPVETVKAWVQARNLAMSDGDVAPVRALSAPECQSCSDLIDPIEKTYERGGHYETKGWRVVRTKVTSEDAAKVEVVAGLELGGGRTFHSPTADPVVYPSEKRIGIFELTRSNDQWRIALIGFAR</sequence>
<evidence type="ECO:0000256" key="2">
    <source>
        <dbReference type="SAM" id="SignalP"/>
    </source>
</evidence>
<dbReference type="Pfam" id="PF19843">
    <property type="entry name" value="DUF6318"/>
    <property type="match status" value="1"/>
</dbReference>
<dbReference type="AlphaFoldDB" id="A0A1H0FCX7"/>
<keyword evidence="2" id="KW-0732">Signal</keyword>
<evidence type="ECO:0000313" key="4">
    <source>
        <dbReference type="EMBL" id="SDN92567.1"/>
    </source>
</evidence>
<feature type="signal peptide" evidence="2">
    <location>
        <begin position="1"/>
        <end position="21"/>
    </location>
</feature>
<feature type="compositionally biased region" description="Low complexity" evidence="1">
    <location>
        <begin position="31"/>
        <end position="43"/>
    </location>
</feature>
<proteinExistence type="predicted"/>
<organism evidence="4 5">
    <name type="scientific">Nocardioides szechwanensis</name>
    <dbReference type="NCBI Taxonomy" id="1005944"/>
    <lineage>
        <taxon>Bacteria</taxon>
        <taxon>Bacillati</taxon>
        <taxon>Actinomycetota</taxon>
        <taxon>Actinomycetes</taxon>
        <taxon>Propionibacteriales</taxon>
        <taxon>Nocardioidaceae</taxon>
        <taxon>Nocardioides</taxon>
    </lineage>
</organism>
<dbReference type="OrthoDB" id="3789819at2"/>
<feature type="domain" description="DUF6318" evidence="3">
    <location>
        <begin position="58"/>
        <end position="120"/>
    </location>
</feature>
<dbReference type="PROSITE" id="PS51257">
    <property type="entry name" value="PROKAR_LIPOPROTEIN"/>
    <property type="match status" value="1"/>
</dbReference>
<feature type="chain" id="PRO_5039617232" description="DUF6318 domain-containing protein" evidence="2">
    <location>
        <begin position="22"/>
        <end position="178"/>
    </location>
</feature>
<reference evidence="4 5" key="1">
    <citation type="submission" date="2016-10" db="EMBL/GenBank/DDBJ databases">
        <authorList>
            <person name="de Groot N.N."/>
        </authorList>
    </citation>
    <scope>NUCLEOTIDE SEQUENCE [LARGE SCALE GENOMIC DNA]</scope>
    <source>
        <strain evidence="4 5">CGMCC 1.11147</strain>
    </source>
</reference>
<dbReference type="InterPro" id="IPR046281">
    <property type="entry name" value="DUF6318"/>
</dbReference>
<dbReference type="STRING" id="1005944.SAMN05192576_3000"/>
<gene>
    <name evidence="4" type="ORF">SAMN05192576_3000</name>
</gene>
<feature type="region of interest" description="Disordered" evidence="1">
    <location>
        <begin position="22"/>
        <end position="54"/>
    </location>
</feature>
<dbReference type="Proteomes" id="UP000199004">
    <property type="component" value="Unassembled WGS sequence"/>
</dbReference>
<dbReference type="RefSeq" id="WP_091025622.1">
    <property type="nucleotide sequence ID" value="NZ_FNIC01000005.1"/>
</dbReference>
<evidence type="ECO:0000256" key="1">
    <source>
        <dbReference type="SAM" id="MobiDB-lite"/>
    </source>
</evidence>
<keyword evidence="5" id="KW-1185">Reference proteome</keyword>
<dbReference type="EMBL" id="FNIC01000005">
    <property type="protein sequence ID" value="SDN92567.1"/>
    <property type="molecule type" value="Genomic_DNA"/>
</dbReference>
<accession>A0A1H0FCX7</accession>
<evidence type="ECO:0000259" key="3">
    <source>
        <dbReference type="Pfam" id="PF19843"/>
    </source>
</evidence>
<evidence type="ECO:0000313" key="5">
    <source>
        <dbReference type="Proteomes" id="UP000199004"/>
    </source>
</evidence>
<name>A0A1H0FCX7_9ACTN</name>
<protein>
    <recommendedName>
        <fullName evidence="3">DUF6318 domain-containing protein</fullName>
    </recommendedName>
</protein>